<proteinExistence type="predicted"/>
<feature type="compositionally biased region" description="Polar residues" evidence="14">
    <location>
        <begin position="1432"/>
        <end position="1443"/>
    </location>
</feature>
<dbReference type="STRING" id="69332.A0A388KVE1"/>
<accession>A0A388KVE1</accession>
<evidence type="ECO:0000256" key="6">
    <source>
        <dbReference type="ARBA" id="ARBA00022692"/>
    </source>
</evidence>
<dbReference type="CDD" id="cd16702">
    <property type="entry name" value="RING_CH-C4HC3_MARCH6"/>
    <property type="match status" value="1"/>
</dbReference>
<evidence type="ECO:0000256" key="3">
    <source>
        <dbReference type="ARBA" id="ARBA00004906"/>
    </source>
</evidence>
<dbReference type="PANTHER" id="PTHR13145">
    <property type="entry name" value="SSM4 PROTEIN"/>
    <property type="match status" value="1"/>
</dbReference>
<dbReference type="GO" id="GO:0036503">
    <property type="term" value="P:ERAD pathway"/>
    <property type="evidence" value="ECO:0007669"/>
    <property type="project" value="TreeGrafter"/>
</dbReference>
<evidence type="ECO:0000256" key="7">
    <source>
        <dbReference type="ARBA" id="ARBA00022723"/>
    </source>
</evidence>
<dbReference type="Pfam" id="PF12906">
    <property type="entry name" value="RINGv"/>
    <property type="match status" value="1"/>
</dbReference>
<keyword evidence="9" id="KW-0833">Ubl conjugation pathway</keyword>
<evidence type="ECO:0000259" key="16">
    <source>
        <dbReference type="PROSITE" id="PS50089"/>
    </source>
</evidence>
<reference evidence="18 19" key="1">
    <citation type="journal article" date="2018" name="Cell">
        <title>The Chara Genome: Secondary Complexity and Implications for Plant Terrestrialization.</title>
        <authorList>
            <person name="Nishiyama T."/>
            <person name="Sakayama H."/>
            <person name="Vries J.D."/>
            <person name="Buschmann H."/>
            <person name="Saint-Marcoux D."/>
            <person name="Ullrich K.K."/>
            <person name="Haas F.B."/>
            <person name="Vanderstraeten L."/>
            <person name="Becker D."/>
            <person name="Lang D."/>
            <person name="Vosolsobe S."/>
            <person name="Rombauts S."/>
            <person name="Wilhelmsson P.K.I."/>
            <person name="Janitza P."/>
            <person name="Kern R."/>
            <person name="Heyl A."/>
            <person name="Rumpler F."/>
            <person name="Villalobos L.I.A.C."/>
            <person name="Clay J.M."/>
            <person name="Skokan R."/>
            <person name="Toyoda A."/>
            <person name="Suzuki Y."/>
            <person name="Kagoshima H."/>
            <person name="Schijlen E."/>
            <person name="Tajeshwar N."/>
            <person name="Catarino B."/>
            <person name="Hetherington A.J."/>
            <person name="Saltykova A."/>
            <person name="Bonnot C."/>
            <person name="Breuninger H."/>
            <person name="Symeonidi A."/>
            <person name="Radhakrishnan G.V."/>
            <person name="Van Nieuwerburgh F."/>
            <person name="Deforce D."/>
            <person name="Chang C."/>
            <person name="Karol K.G."/>
            <person name="Hedrich R."/>
            <person name="Ulvskov P."/>
            <person name="Glockner G."/>
            <person name="Delwiche C.F."/>
            <person name="Petrasek J."/>
            <person name="Van de Peer Y."/>
            <person name="Friml J."/>
            <person name="Beilby M."/>
            <person name="Dolan L."/>
            <person name="Kohara Y."/>
            <person name="Sugano S."/>
            <person name="Fujiyama A."/>
            <person name="Delaux P.-M."/>
            <person name="Quint M."/>
            <person name="TheiBen G."/>
            <person name="Hagemann M."/>
            <person name="Harholt J."/>
            <person name="Dunand C."/>
            <person name="Zachgo S."/>
            <person name="Langdale J."/>
            <person name="Maumus F."/>
            <person name="Straeten D.V.D."/>
            <person name="Gould S.B."/>
            <person name="Rensing S.A."/>
        </authorList>
    </citation>
    <scope>NUCLEOTIDE SEQUENCE [LARGE SCALE GENOMIC DNA]</scope>
    <source>
        <strain evidence="18 19">S276</strain>
    </source>
</reference>
<dbReference type="FunFam" id="3.30.40.10:FF:000287">
    <property type="entry name" value="RING finger membrane protein"/>
    <property type="match status" value="1"/>
</dbReference>
<keyword evidence="10" id="KW-0862">Zinc</keyword>
<feature type="transmembrane region" description="Helical" evidence="15">
    <location>
        <begin position="1245"/>
        <end position="1267"/>
    </location>
</feature>
<feature type="transmembrane region" description="Helical" evidence="15">
    <location>
        <begin position="1071"/>
        <end position="1092"/>
    </location>
</feature>
<sequence>MISFELHRTYVMAAGRLIRQETATPMGNSTSPPLACILCAFNGYNFLTSLGTDRKLDCGTSHVVVVDSKSSDCSIMSVDVNEGSVRADTDEEVCRICRTAGTEEAPLYFPCACSGSIKYVHQDCLQRWLSHSNAQRCEVCKQEFAFSPVYAEDAPSKLPFQEILLGLCVKGWRSLRFLFRLFLVVFSWLVLVPFVTCSLWRLFFLRSLREARFLLHSRLAPALLLTDCVYGWFLSAGIVFVFLGFTSLRDYHRQIRHQQGRAEAGLDAEDEQDVQFGVEIGVAERQQPLVLPRRGLGRLGWAADQGGGNVGGIQDGLERGWEGDDQAAGRGGHEGLGAGEGRVALEEGAAGEGTAADNATPMVEVVDAEDAEGEEQQVAGGEAREGRVREAGVMVDGEDGPDLDDIQLQGAALEARMEAQLDQMFDDNDGVGNDEVPLEELVGLQGPVLHLLENAVTVIVSNALFLAIAVLVPFTIGRAVIVLAGHFASGGAASSTTAVPQLRSYDFVPFIANQTGVPNPSDLHFEDRTAVLPWMEERTVFQRHSADRGLSRILSNKSLSIQWTRWWDDGQRCRILKLGQRCSVRGNAAGHLLPCDPWNSSEGADQCYVNLEKGEGPGAAGAVREAEVVVISSWMSERLTLLIGYAVLLSTLGLYLLLVPLMRGRPSNRNRREVGEGENGTAWIMEAAPLFGRQIVLFLRHGAMVLKVASLLFLELGVFPLMCGIWLDVCSLRMLDASLKQRAAFLAAAPVVFTMLHWLIGIVYMLQISIFVSLLRETLRPGVLSFLRDPADPNFDPVRDLVNEPLHKHLWRVFLSFIVYSSLIVMLVYVPISLIIQLSPRLFPLNLKFSDPFIELPADMLLFHIFVPFTIEHFQPRLVVKKLMAHWFLVVGGMLGLVEFLLPLPQEAAGEGPQFVNEEGPPQNLDLGGAREAAEVLPPAGGEPHEPVRLRQEPLEEVEAHHELEPVGDAIKPPVPDVGGIQEIVEGGKEDRASDWDEDRDVEELEEEEEGRDAEEYMFAVRIVVLLVSAWLSLVVVNLNVGVLPITIGRWTFASLTTWLPVSKGLPCNDLYAFGIGCYLLWGLFVAVQCTVRYVKAHGAGTLLPQALRWTGTVLKSVGLLSLWLGLIPLLIGLLFDLLVVVPLHTPLDERLKLLYYQDWAVGLLLLEIWMRLVMLGQVMPFGIGDDRWRNKFERIRNDGFMRLHGMWVLKEVIAPIVGYLLTLLCLPYACAKGLMALISPSPQMALLVPRFACLGTVVAVVLWRLLQKSRAWLIELHDSIRDDRYLIGQRLHNYTRVVGGSAASRERMKHSVSASGGSQGGVSGEGSSGESAADILGGQNAEESKSDCMAVGNGESRGDQQILQGSFPRNSPVTAMGLGDDVRSGDQTTEDKRGFGGADDDDSSQASAVTSVHMPSGGSLHCVTSAAETRPSLTHGTTTTPNGEMCESNAESGAEGWDGSAGTSMVAEKVDPGVSSKRGQADQSSEVCDEESYGGTTEDGYGKGDEWRMLNAHTQADQSSEVCDEESYGGTTAVSYTHLDVYKRQHTGRPKQ</sequence>
<evidence type="ECO:0000256" key="4">
    <source>
        <dbReference type="ARBA" id="ARBA00012483"/>
    </source>
</evidence>
<evidence type="ECO:0000259" key="17">
    <source>
        <dbReference type="PROSITE" id="PS51292"/>
    </source>
</evidence>
<evidence type="ECO:0000256" key="8">
    <source>
        <dbReference type="ARBA" id="ARBA00022771"/>
    </source>
</evidence>
<dbReference type="InterPro" id="IPR013083">
    <property type="entry name" value="Znf_RING/FYVE/PHD"/>
</dbReference>
<feature type="transmembrane region" description="Helical" evidence="15">
    <location>
        <begin position="1206"/>
        <end position="1230"/>
    </location>
</feature>
<dbReference type="Proteomes" id="UP000265515">
    <property type="component" value="Unassembled WGS sequence"/>
</dbReference>
<dbReference type="InterPro" id="IPR001841">
    <property type="entry name" value="Znf_RING"/>
</dbReference>
<dbReference type="InterPro" id="IPR011016">
    <property type="entry name" value="Znf_RING-CH"/>
</dbReference>
<evidence type="ECO:0000256" key="15">
    <source>
        <dbReference type="SAM" id="Phobius"/>
    </source>
</evidence>
<feature type="transmembrane region" description="Helical" evidence="15">
    <location>
        <begin position="1113"/>
        <end position="1140"/>
    </location>
</feature>
<feature type="transmembrane region" description="Helical" evidence="15">
    <location>
        <begin position="223"/>
        <end position="248"/>
    </location>
</feature>
<feature type="region of interest" description="Disordered" evidence="14">
    <location>
        <begin position="1429"/>
        <end position="1506"/>
    </location>
</feature>
<keyword evidence="12 15" id="KW-0472">Membrane</keyword>
<protein>
    <recommendedName>
        <fullName evidence="4">RING-type E3 ubiquitin transferase</fullName>
        <ecNumber evidence="4">2.3.2.27</ecNumber>
    </recommendedName>
</protein>
<dbReference type="Gene3D" id="3.30.40.10">
    <property type="entry name" value="Zinc/RING finger domain, C3HC4 (zinc finger)"/>
    <property type="match status" value="1"/>
</dbReference>
<keyword evidence="19" id="KW-1185">Reference proteome</keyword>
<feature type="transmembrane region" description="Helical" evidence="15">
    <location>
        <begin position="708"/>
        <end position="731"/>
    </location>
</feature>
<dbReference type="Gramene" id="GBG74019">
    <property type="protein sequence ID" value="GBG74019"/>
    <property type="gene ID" value="CBR_g17730"/>
</dbReference>
<feature type="region of interest" description="Disordered" evidence="14">
    <location>
        <begin position="1306"/>
        <end position="1417"/>
    </location>
</feature>
<comment type="catalytic activity">
    <reaction evidence="1">
        <text>S-ubiquitinyl-[E2 ubiquitin-conjugating enzyme]-L-cysteine + [acceptor protein]-L-lysine = [E2 ubiquitin-conjugating enzyme]-L-cysteine + N(6)-ubiquitinyl-[acceptor protein]-L-lysine.</text>
        <dbReference type="EC" id="2.3.2.27"/>
    </reaction>
</comment>
<evidence type="ECO:0000256" key="12">
    <source>
        <dbReference type="ARBA" id="ARBA00023136"/>
    </source>
</evidence>
<feature type="transmembrane region" description="Helical" evidence="15">
    <location>
        <begin position="177"/>
        <end position="203"/>
    </location>
</feature>
<dbReference type="EC" id="2.3.2.27" evidence="4"/>
<feature type="region of interest" description="Disordered" evidence="14">
    <location>
        <begin position="984"/>
        <end position="1009"/>
    </location>
</feature>
<keyword evidence="11 15" id="KW-1133">Transmembrane helix</keyword>
<dbReference type="PROSITE" id="PS51292">
    <property type="entry name" value="ZF_RING_CH"/>
    <property type="match status" value="1"/>
</dbReference>
<feature type="transmembrane region" description="Helical" evidence="15">
    <location>
        <begin position="743"/>
        <end position="766"/>
    </location>
</feature>
<dbReference type="GO" id="GO:0005789">
    <property type="term" value="C:endoplasmic reticulum membrane"/>
    <property type="evidence" value="ECO:0007669"/>
    <property type="project" value="TreeGrafter"/>
</dbReference>
<dbReference type="OrthoDB" id="1108038at2759"/>
<dbReference type="OMA" id="CDEESYG"/>
<evidence type="ECO:0000313" key="18">
    <source>
        <dbReference type="EMBL" id="GBG74019.1"/>
    </source>
</evidence>
<feature type="domain" description="RING-type" evidence="16">
    <location>
        <begin position="94"/>
        <end position="141"/>
    </location>
</feature>
<feature type="compositionally biased region" description="Polar residues" evidence="14">
    <location>
        <begin position="1478"/>
        <end position="1487"/>
    </location>
</feature>
<dbReference type="SUPFAM" id="SSF57850">
    <property type="entry name" value="RING/U-box"/>
    <property type="match status" value="1"/>
</dbReference>
<evidence type="ECO:0000256" key="2">
    <source>
        <dbReference type="ARBA" id="ARBA00004141"/>
    </source>
</evidence>
<dbReference type="Pfam" id="PF23113">
    <property type="entry name" value="MARCHF6_C"/>
    <property type="match status" value="1"/>
</dbReference>
<evidence type="ECO:0000256" key="11">
    <source>
        <dbReference type="ARBA" id="ARBA00022989"/>
    </source>
</evidence>
<name>A0A388KVE1_CHABU</name>
<evidence type="ECO:0000256" key="10">
    <source>
        <dbReference type="ARBA" id="ARBA00022833"/>
    </source>
</evidence>
<comment type="pathway">
    <text evidence="3">Protein modification; protein ubiquitination.</text>
</comment>
<feature type="compositionally biased region" description="Basic and acidic residues" evidence="14">
    <location>
        <begin position="1381"/>
        <end position="1395"/>
    </location>
</feature>
<keyword evidence="6 15" id="KW-0812">Transmembrane</keyword>
<feature type="transmembrane region" description="Helical" evidence="15">
    <location>
        <begin position="642"/>
        <end position="662"/>
    </location>
</feature>
<feature type="transmembrane region" description="Helical" evidence="15">
    <location>
        <begin position="810"/>
        <end position="832"/>
    </location>
</feature>
<feature type="domain" description="RING-CH-type" evidence="17">
    <location>
        <begin position="86"/>
        <end position="147"/>
    </location>
</feature>
<feature type="compositionally biased region" description="Gly residues" evidence="14">
    <location>
        <begin position="1318"/>
        <end position="1328"/>
    </location>
</feature>
<feature type="compositionally biased region" description="Polar residues" evidence="14">
    <location>
        <begin position="1360"/>
        <end position="1374"/>
    </location>
</feature>
<dbReference type="GO" id="GO:0061630">
    <property type="term" value="F:ubiquitin protein ligase activity"/>
    <property type="evidence" value="ECO:0007669"/>
    <property type="project" value="UniProtKB-EC"/>
</dbReference>
<evidence type="ECO:0000256" key="9">
    <source>
        <dbReference type="ARBA" id="ARBA00022786"/>
    </source>
</evidence>
<keyword evidence="8 13" id="KW-0863">Zinc-finger</keyword>
<gene>
    <name evidence="18" type="ORF">CBR_g17730</name>
</gene>
<evidence type="ECO:0000256" key="1">
    <source>
        <dbReference type="ARBA" id="ARBA00000900"/>
    </source>
</evidence>
<feature type="compositionally biased region" description="Basic and acidic residues" evidence="14">
    <location>
        <begin position="986"/>
        <end position="995"/>
    </location>
</feature>
<evidence type="ECO:0000256" key="13">
    <source>
        <dbReference type="PROSITE-ProRule" id="PRU00175"/>
    </source>
</evidence>
<dbReference type="InterPro" id="IPR056521">
    <property type="entry name" value="MARCHF6-like_C"/>
</dbReference>
<keyword evidence="7" id="KW-0479">Metal-binding</keyword>
<comment type="subcellular location">
    <subcellularLocation>
        <location evidence="2">Membrane</location>
        <topology evidence="2">Multi-pass membrane protein</topology>
    </subcellularLocation>
</comment>
<evidence type="ECO:0000313" key="19">
    <source>
        <dbReference type="Proteomes" id="UP000265515"/>
    </source>
</evidence>
<organism evidence="18 19">
    <name type="scientific">Chara braunii</name>
    <name type="common">Braun's stonewort</name>
    <dbReference type="NCBI Taxonomy" id="69332"/>
    <lineage>
        <taxon>Eukaryota</taxon>
        <taxon>Viridiplantae</taxon>
        <taxon>Streptophyta</taxon>
        <taxon>Charophyceae</taxon>
        <taxon>Charales</taxon>
        <taxon>Characeae</taxon>
        <taxon>Chara</taxon>
    </lineage>
</organism>
<dbReference type="GO" id="GO:0008270">
    <property type="term" value="F:zinc ion binding"/>
    <property type="evidence" value="ECO:0007669"/>
    <property type="project" value="UniProtKB-KW"/>
</dbReference>
<evidence type="ECO:0000256" key="5">
    <source>
        <dbReference type="ARBA" id="ARBA00022679"/>
    </source>
</evidence>
<feature type="compositionally biased region" description="Acidic residues" evidence="14">
    <location>
        <begin position="996"/>
        <end position="1009"/>
    </location>
</feature>
<dbReference type="PROSITE" id="PS50089">
    <property type="entry name" value="ZF_RING_2"/>
    <property type="match status" value="1"/>
</dbReference>
<comment type="caution">
    <text evidence="18">The sequence shown here is derived from an EMBL/GenBank/DDBJ whole genome shotgun (WGS) entry which is preliminary data.</text>
</comment>
<keyword evidence="5" id="KW-0808">Transferase</keyword>
<feature type="transmembrane region" description="Helical" evidence="15">
    <location>
        <begin position="1023"/>
        <end position="1051"/>
    </location>
</feature>
<feature type="transmembrane region" description="Helical" evidence="15">
    <location>
        <begin position="883"/>
        <end position="902"/>
    </location>
</feature>
<dbReference type="SMART" id="SM00744">
    <property type="entry name" value="RINGv"/>
    <property type="match status" value="1"/>
</dbReference>
<feature type="transmembrane region" description="Helical" evidence="15">
    <location>
        <begin position="1160"/>
        <end position="1185"/>
    </location>
</feature>
<dbReference type="PANTHER" id="PTHR13145:SF0">
    <property type="entry name" value="E3 UBIQUITIN-PROTEIN LIGASE MARCHF6"/>
    <property type="match status" value="1"/>
</dbReference>
<dbReference type="EMBL" id="BFEA01000195">
    <property type="protein sequence ID" value="GBG74019.1"/>
    <property type="molecule type" value="Genomic_DNA"/>
</dbReference>
<evidence type="ECO:0000256" key="14">
    <source>
        <dbReference type="SAM" id="MobiDB-lite"/>
    </source>
</evidence>